<dbReference type="PROSITE" id="PS50835">
    <property type="entry name" value="IG_LIKE"/>
    <property type="match status" value="1"/>
</dbReference>
<dbReference type="Pfam" id="PF07679">
    <property type="entry name" value="I-set"/>
    <property type="match status" value="1"/>
</dbReference>
<comment type="caution">
    <text evidence="3">The sequence shown here is derived from an EMBL/GenBank/DDBJ whole genome shotgun (WGS) entry which is preliminary data.</text>
</comment>
<organism evidence="3 4">
    <name type="scientific">Mytilus edulis</name>
    <name type="common">Blue mussel</name>
    <dbReference type="NCBI Taxonomy" id="6550"/>
    <lineage>
        <taxon>Eukaryota</taxon>
        <taxon>Metazoa</taxon>
        <taxon>Spiralia</taxon>
        <taxon>Lophotrochozoa</taxon>
        <taxon>Mollusca</taxon>
        <taxon>Bivalvia</taxon>
        <taxon>Autobranchia</taxon>
        <taxon>Pteriomorphia</taxon>
        <taxon>Mytilida</taxon>
        <taxon>Mytiloidea</taxon>
        <taxon>Mytilidae</taxon>
        <taxon>Mytilinae</taxon>
        <taxon>Mytilus</taxon>
    </lineage>
</organism>
<dbReference type="Proteomes" id="UP000683360">
    <property type="component" value="Unassembled WGS sequence"/>
</dbReference>
<evidence type="ECO:0000256" key="1">
    <source>
        <dbReference type="ARBA" id="ARBA00023319"/>
    </source>
</evidence>
<proteinExistence type="predicted"/>
<dbReference type="GO" id="GO:0098632">
    <property type="term" value="F:cell-cell adhesion mediator activity"/>
    <property type="evidence" value="ECO:0007669"/>
    <property type="project" value="TreeGrafter"/>
</dbReference>
<dbReference type="SMART" id="SM00409">
    <property type="entry name" value="IG"/>
    <property type="match status" value="1"/>
</dbReference>
<protein>
    <recommendedName>
        <fullName evidence="2">Ig-like domain-containing protein</fullName>
    </recommendedName>
</protein>
<evidence type="ECO:0000313" key="4">
    <source>
        <dbReference type="Proteomes" id="UP000683360"/>
    </source>
</evidence>
<dbReference type="GO" id="GO:0007156">
    <property type="term" value="P:homophilic cell adhesion via plasma membrane adhesion molecules"/>
    <property type="evidence" value="ECO:0007669"/>
    <property type="project" value="TreeGrafter"/>
</dbReference>
<accession>A0A8S3VMV0</accession>
<dbReference type="InterPro" id="IPR003598">
    <property type="entry name" value="Ig_sub2"/>
</dbReference>
<dbReference type="InterPro" id="IPR003599">
    <property type="entry name" value="Ig_sub"/>
</dbReference>
<keyword evidence="4" id="KW-1185">Reference proteome</keyword>
<dbReference type="SMART" id="SM00408">
    <property type="entry name" value="IGc2"/>
    <property type="match status" value="1"/>
</dbReference>
<gene>
    <name evidence="3" type="ORF">MEDL_69016</name>
</gene>
<sequence length="151" mass="17554">MTKSSNKTWKRIIVNSGSRQKNKYKSAPQVADIDFRQNLVSLEGDRLKLPCKVIGSPRPFKIWYKDQRQLSAKYDNRYRFGRNTFTIDPVEKNDSGIYNCHVENGFGELWINFTVKVLTEEEVEDYDGVEYDDPDGKCQEGKYCVQKLVAL</sequence>
<evidence type="ECO:0000313" key="3">
    <source>
        <dbReference type="EMBL" id="CAG2257769.1"/>
    </source>
</evidence>
<dbReference type="InterPro" id="IPR013783">
    <property type="entry name" value="Ig-like_fold"/>
</dbReference>
<dbReference type="InterPro" id="IPR013098">
    <property type="entry name" value="Ig_I-set"/>
</dbReference>
<dbReference type="FunFam" id="2.60.40.10:FF:000107">
    <property type="entry name" value="Myosin, light chain kinase a"/>
    <property type="match status" value="1"/>
</dbReference>
<name>A0A8S3VMV0_MYTED</name>
<dbReference type="GO" id="GO:0030424">
    <property type="term" value="C:axon"/>
    <property type="evidence" value="ECO:0007669"/>
    <property type="project" value="TreeGrafter"/>
</dbReference>
<dbReference type="AlphaFoldDB" id="A0A8S3VMV0"/>
<dbReference type="Gene3D" id="2.60.40.10">
    <property type="entry name" value="Immunoglobulins"/>
    <property type="match status" value="1"/>
</dbReference>
<dbReference type="PANTHER" id="PTHR10075">
    <property type="entry name" value="BASIGIN RELATED"/>
    <property type="match status" value="1"/>
</dbReference>
<dbReference type="GO" id="GO:0005886">
    <property type="term" value="C:plasma membrane"/>
    <property type="evidence" value="ECO:0007669"/>
    <property type="project" value="TreeGrafter"/>
</dbReference>
<dbReference type="InterPro" id="IPR007110">
    <property type="entry name" value="Ig-like_dom"/>
</dbReference>
<dbReference type="OrthoDB" id="5984265at2759"/>
<keyword evidence="1" id="KW-0393">Immunoglobulin domain</keyword>
<dbReference type="GO" id="GO:0007411">
    <property type="term" value="P:axon guidance"/>
    <property type="evidence" value="ECO:0007669"/>
    <property type="project" value="TreeGrafter"/>
</dbReference>
<reference evidence="3" key="1">
    <citation type="submission" date="2021-03" db="EMBL/GenBank/DDBJ databases">
        <authorList>
            <person name="Bekaert M."/>
        </authorList>
    </citation>
    <scope>NUCLEOTIDE SEQUENCE</scope>
</reference>
<dbReference type="EMBL" id="CAJPWZ010003331">
    <property type="protein sequence ID" value="CAG2257769.1"/>
    <property type="molecule type" value="Genomic_DNA"/>
</dbReference>
<evidence type="ECO:0000259" key="2">
    <source>
        <dbReference type="PROSITE" id="PS50835"/>
    </source>
</evidence>
<dbReference type="SUPFAM" id="SSF48726">
    <property type="entry name" value="Immunoglobulin"/>
    <property type="match status" value="1"/>
</dbReference>
<feature type="domain" description="Ig-like" evidence="2">
    <location>
        <begin position="28"/>
        <end position="105"/>
    </location>
</feature>
<dbReference type="PANTHER" id="PTHR10075:SF101">
    <property type="entry name" value="ZWEI IG DOMAIN PROTEIN ZIG-3"/>
    <property type="match status" value="1"/>
</dbReference>
<dbReference type="GO" id="GO:0070593">
    <property type="term" value="P:dendrite self-avoidance"/>
    <property type="evidence" value="ECO:0007669"/>
    <property type="project" value="TreeGrafter"/>
</dbReference>
<dbReference type="InterPro" id="IPR036179">
    <property type="entry name" value="Ig-like_dom_sf"/>
</dbReference>